<organism evidence="2">
    <name type="scientific">candidate division WOR-3 bacterium</name>
    <dbReference type="NCBI Taxonomy" id="2052148"/>
    <lineage>
        <taxon>Bacteria</taxon>
        <taxon>Bacteria division WOR-3</taxon>
    </lineage>
</organism>
<dbReference type="EMBL" id="DTMZ01000135">
    <property type="protein sequence ID" value="HGD13541.1"/>
    <property type="molecule type" value="Genomic_DNA"/>
</dbReference>
<reference evidence="2" key="1">
    <citation type="journal article" date="2020" name="mSystems">
        <title>Genome- and Community-Level Interaction Insights into Carbon Utilization and Element Cycling Functions of Hydrothermarchaeota in Hydrothermal Sediment.</title>
        <authorList>
            <person name="Zhou Z."/>
            <person name="Liu Y."/>
            <person name="Xu W."/>
            <person name="Pan J."/>
            <person name="Luo Z.H."/>
            <person name="Li M."/>
        </authorList>
    </citation>
    <scope>NUCLEOTIDE SEQUENCE [LARGE SCALE GENOMIC DNA]</scope>
    <source>
        <strain evidence="2">SpSt-914</strain>
    </source>
</reference>
<dbReference type="Gene3D" id="2.40.360.20">
    <property type="match status" value="1"/>
</dbReference>
<sequence>MKVSKVDLVQVPAGSFDDCYRLEFREKIMKDDTTENVWVEWLAPNVGVVKRVQGTVEEVLVDYQ</sequence>
<comment type="caution">
    <text evidence="2">The sequence shown here is derived from an EMBL/GenBank/DDBJ whole genome shotgun (WGS) entry which is preliminary data.</text>
</comment>
<protein>
    <recommendedName>
        <fullName evidence="1">DUF3108 domain-containing protein</fullName>
    </recommendedName>
</protein>
<gene>
    <name evidence="2" type="ORF">ENX16_05650</name>
</gene>
<evidence type="ECO:0000313" key="2">
    <source>
        <dbReference type="EMBL" id="HGD13541.1"/>
    </source>
</evidence>
<accession>A0A7V3PU39</accession>
<feature type="domain" description="DUF3108" evidence="1">
    <location>
        <begin position="2"/>
        <end position="51"/>
    </location>
</feature>
<name>A0A7V3PU39_UNCW3</name>
<evidence type="ECO:0000259" key="1">
    <source>
        <dbReference type="Pfam" id="PF21347"/>
    </source>
</evidence>
<dbReference type="AlphaFoldDB" id="A0A7V3PU39"/>
<proteinExistence type="predicted"/>
<dbReference type="InterPro" id="IPR049279">
    <property type="entry name" value="DUF3108-like"/>
</dbReference>
<dbReference type="Pfam" id="PF21347">
    <property type="entry name" value="DUF3108_like"/>
    <property type="match status" value="1"/>
</dbReference>